<dbReference type="Pfam" id="PF17650">
    <property type="entry name" value="RACo_linker"/>
    <property type="match status" value="1"/>
</dbReference>
<evidence type="ECO:0000313" key="3">
    <source>
        <dbReference type="Proteomes" id="UP001329915"/>
    </source>
</evidence>
<dbReference type="Gene3D" id="3.10.20.880">
    <property type="match status" value="1"/>
</dbReference>
<dbReference type="CDD" id="cd00207">
    <property type="entry name" value="fer2"/>
    <property type="match status" value="1"/>
</dbReference>
<sequence length="640" mass="69656">MSKHLVKFLPDDISLTVETGTNVLRAASIAGIEIKSVCGGKGSCGRCAIKVQQGQVRLEGGNRSKKMKEQGLNLACQTFIEGDVVIEVPKDSRLEEHQVVLENENHKVLAESELDLLSGYEFKPLCRKVQLTLEPPTLTENASDLTRLQAELRQKTACKELMVELPVLQQLAEALRQEDWKVTATLACMNGITEIVQVEPGHVQNDGYGLAVDIGTTTVVVYVVDLATGDLVDSRGTYNKQARYGDDVISRMIHAGEKNGLDDLRKAVIGSINELIDKLLEKNNISPDDVHVAVTAGNTTMAHLLLGLPPKYIRLEPYIPTATELPPVKARLLGININPEAWVLSFPAVASYVGGDIVAGVLAAKMAKVEMMTLFIDIGTNGEIVLGNNEFLISCACSAGPAFEGGGITFGMRAMGGAIERVSIDPETFDVSLMIIGNEKPIGICGSGLIDCMAKLHRVGLIDRTGQFFRDKDTPRLRKSEDGWEYVLAWAEESGVDKDVVITEADIKNLLRSKGAVFAGIQSLLKSMQLDVNMIEKIIIAGGFGNYLNVDDAVQIGLLPDVDRDRYEFMGNTSVKGAKLALLSQDAYKECKELGHLMTYLELSAGTTFMDEFVSATFIPHTDLTLFPSLNKDEQGKEVK</sequence>
<name>A0AAU0UNK2_9FIRM</name>
<dbReference type="Proteomes" id="UP001329915">
    <property type="component" value="Chromosome"/>
</dbReference>
<feature type="domain" description="2Fe-2S ferredoxin-type" evidence="1">
    <location>
        <begin position="4"/>
        <end position="92"/>
    </location>
</feature>
<dbReference type="Pfam" id="PF14574">
    <property type="entry name" value="RACo_C_ter"/>
    <property type="match status" value="1"/>
</dbReference>
<dbReference type="Gene3D" id="3.10.20.30">
    <property type="match status" value="1"/>
</dbReference>
<dbReference type="PANTHER" id="PTHR42895:SF2">
    <property type="entry name" value="IRON-SULFUR CLUSTER PROTEIN"/>
    <property type="match status" value="1"/>
</dbReference>
<dbReference type="InterPro" id="IPR027980">
    <property type="entry name" value="RACo_C"/>
</dbReference>
<dbReference type="InterPro" id="IPR041414">
    <property type="entry name" value="Raco-like_middle"/>
</dbReference>
<dbReference type="InterPro" id="IPR042259">
    <property type="entry name" value="Raco-like_middle_sf"/>
</dbReference>
<organism evidence="2 3">
    <name type="scientific">Metallumcola ferriviriculae</name>
    <dbReference type="NCBI Taxonomy" id="3039180"/>
    <lineage>
        <taxon>Bacteria</taxon>
        <taxon>Bacillati</taxon>
        <taxon>Bacillota</taxon>
        <taxon>Clostridia</taxon>
        <taxon>Neomoorellales</taxon>
        <taxon>Desulfitibacteraceae</taxon>
        <taxon>Metallumcola</taxon>
    </lineage>
</organism>
<evidence type="ECO:0000313" key="2">
    <source>
        <dbReference type="EMBL" id="WRO22510.1"/>
    </source>
</evidence>
<dbReference type="KEGG" id="dbc:MFMK1_002341"/>
<evidence type="ECO:0000259" key="1">
    <source>
        <dbReference type="PROSITE" id="PS51085"/>
    </source>
</evidence>
<proteinExistence type="predicted"/>
<keyword evidence="3" id="KW-1185">Reference proteome</keyword>
<dbReference type="InterPro" id="IPR043129">
    <property type="entry name" value="ATPase_NBD"/>
</dbReference>
<dbReference type="InterPro" id="IPR036010">
    <property type="entry name" value="2Fe-2S_ferredoxin-like_sf"/>
</dbReference>
<protein>
    <submittedName>
        <fullName evidence="2">ASKHA domain-containing protein</fullName>
    </submittedName>
</protein>
<dbReference type="EMBL" id="CP121694">
    <property type="protein sequence ID" value="WRO22510.1"/>
    <property type="molecule type" value="Genomic_DNA"/>
</dbReference>
<dbReference type="SUPFAM" id="SSF54292">
    <property type="entry name" value="2Fe-2S ferredoxin-like"/>
    <property type="match status" value="1"/>
</dbReference>
<dbReference type="InterPro" id="IPR012675">
    <property type="entry name" value="Beta-grasp_dom_sf"/>
</dbReference>
<dbReference type="Pfam" id="PF17651">
    <property type="entry name" value="Raco_middle"/>
    <property type="match status" value="1"/>
</dbReference>
<dbReference type="InterPro" id="IPR040506">
    <property type="entry name" value="RACo_linker"/>
</dbReference>
<dbReference type="GO" id="GO:0051536">
    <property type="term" value="F:iron-sulfur cluster binding"/>
    <property type="evidence" value="ECO:0007669"/>
    <property type="project" value="InterPro"/>
</dbReference>
<dbReference type="PROSITE" id="PS51085">
    <property type="entry name" value="2FE2S_FER_2"/>
    <property type="match status" value="1"/>
</dbReference>
<dbReference type="Gene3D" id="3.30.420.480">
    <property type="entry name" value="Domain of unknown function (DUF4445)"/>
    <property type="match status" value="1"/>
</dbReference>
<reference evidence="2 3" key="1">
    <citation type="submission" date="2023-04" db="EMBL/GenBank/DDBJ databases">
        <authorList>
            <person name="Hsu D."/>
        </authorList>
    </citation>
    <scope>NUCLEOTIDE SEQUENCE [LARGE SCALE GENOMIC DNA]</scope>
    <source>
        <strain evidence="2 3">MK1</strain>
    </source>
</reference>
<dbReference type="Pfam" id="PF00111">
    <property type="entry name" value="Fer2"/>
    <property type="match status" value="1"/>
</dbReference>
<accession>A0AAU0UNK2</accession>
<dbReference type="SUPFAM" id="SSF53067">
    <property type="entry name" value="Actin-like ATPase domain"/>
    <property type="match status" value="1"/>
</dbReference>
<dbReference type="InterPro" id="IPR052911">
    <property type="entry name" value="Corrinoid_activation_enz"/>
</dbReference>
<dbReference type="RefSeq" id="WP_366921919.1">
    <property type="nucleotide sequence ID" value="NZ_CP121694.1"/>
</dbReference>
<gene>
    <name evidence="2" type="ORF">MFMK1_002341</name>
</gene>
<dbReference type="AlphaFoldDB" id="A0AAU0UNK2"/>
<dbReference type="PANTHER" id="PTHR42895">
    <property type="entry name" value="IRON-SULFUR CLUSTER-BINDING PROTEIN-RELATED"/>
    <property type="match status" value="1"/>
</dbReference>
<dbReference type="InterPro" id="IPR001041">
    <property type="entry name" value="2Fe-2S_ferredoxin-type"/>
</dbReference>